<feature type="compositionally biased region" description="Acidic residues" evidence="1">
    <location>
        <begin position="76"/>
        <end position="86"/>
    </location>
</feature>
<dbReference type="AlphaFoldDB" id="A0A8S0XD35"/>
<accession>A0A8S0XD35</accession>
<keyword evidence="3" id="KW-1185">Reference proteome</keyword>
<sequence>MLDTDILIELALHCELAERGVLENELHSAVTKEGNNATINGTLSPAVIGADPTEHRTPATNPKLNMPQTWVAWSGDGDESGAEEGTADMGIQDPAQSDGADGN</sequence>
<name>A0A8S0XD35_CYCAE</name>
<feature type="compositionally biased region" description="Polar residues" evidence="1">
    <location>
        <begin position="58"/>
        <end position="68"/>
    </location>
</feature>
<reference evidence="2 3" key="1">
    <citation type="submission" date="2020-01" db="EMBL/GenBank/DDBJ databases">
        <authorList>
            <person name="Gupta K D."/>
        </authorList>
    </citation>
    <scope>NUCLEOTIDE SEQUENCE [LARGE SCALE GENOMIC DNA]</scope>
</reference>
<comment type="caution">
    <text evidence="2">The sequence shown here is derived from an EMBL/GenBank/DDBJ whole genome shotgun (WGS) entry which is preliminary data.</text>
</comment>
<evidence type="ECO:0000256" key="1">
    <source>
        <dbReference type="SAM" id="MobiDB-lite"/>
    </source>
</evidence>
<dbReference type="EMBL" id="CACVBS010000002">
    <property type="protein sequence ID" value="CAA7258465.1"/>
    <property type="molecule type" value="Genomic_DNA"/>
</dbReference>
<gene>
    <name evidence="2" type="ORF">AAE3_LOCUS1145</name>
</gene>
<evidence type="ECO:0000313" key="3">
    <source>
        <dbReference type="Proteomes" id="UP000467700"/>
    </source>
</evidence>
<proteinExistence type="predicted"/>
<protein>
    <submittedName>
        <fullName evidence="2">Uncharacterized protein</fullName>
    </submittedName>
</protein>
<feature type="compositionally biased region" description="Polar residues" evidence="1">
    <location>
        <begin position="33"/>
        <end position="43"/>
    </location>
</feature>
<organism evidence="2 3">
    <name type="scientific">Cyclocybe aegerita</name>
    <name type="common">Black poplar mushroom</name>
    <name type="synonym">Agrocybe aegerita</name>
    <dbReference type="NCBI Taxonomy" id="1973307"/>
    <lineage>
        <taxon>Eukaryota</taxon>
        <taxon>Fungi</taxon>
        <taxon>Dikarya</taxon>
        <taxon>Basidiomycota</taxon>
        <taxon>Agaricomycotina</taxon>
        <taxon>Agaricomycetes</taxon>
        <taxon>Agaricomycetidae</taxon>
        <taxon>Agaricales</taxon>
        <taxon>Agaricineae</taxon>
        <taxon>Bolbitiaceae</taxon>
        <taxon>Cyclocybe</taxon>
    </lineage>
</organism>
<feature type="region of interest" description="Disordered" evidence="1">
    <location>
        <begin position="33"/>
        <end position="103"/>
    </location>
</feature>
<dbReference type="Proteomes" id="UP000467700">
    <property type="component" value="Unassembled WGS sequence"/>
</dbReference>
<evidence type="ECO:0000313" key="2">
    <source>
        <dbReference type="EMBL" id="CAA7258465.1"/>
    </source>
</evidence>